<keyword evidence="5 10" id="KW-0479">Metal-binding</keyword>
<dbReference type="eggNOG" id="KOG2275">
    <property type="taxonomic scope" value="Eukaryota"/>
</dbReference>
<dbReference type="InterPro" id="IPR036264">
    <property type="entry name" value="Bact_exopeptidase_dim_dom"/>
</dbReference>
<dbReference type="SUPFAM" id="SSF55031">
    <property type="entry name" value="Bacterial exopeptidase dimerisation domain"/>
    <property type="match status" value="1"/>
</dbReference>
<feature type="binding site" evidence="10">
    <location>
        <position position="175"/>
    </location>
    <ligand>
        <name>Zn(2+)</name>
        <dbReference type="ChEBI" id="CHEBI:29105"/>
        <label>1</label>
    </ligand>
</feature>
<feature type="binding site" evidence="10">
    <location>
        <position position="113"/>
    </location>
    <ligand>
        <name>Zn(2+)</name>
        <dbReference type="ChEBI" id="CHEBI:29105"/>
        <label>2</label>
    </ligand>
</feature>
<evidence type="ECO:0000256" key="2">
    <source>
        <dbReference type="ARBA" id="ARBA00006247"/>
    </source>
</evidence>
<dbReference type="FunFam" id="1.10.150.900:FF:000001">
    <property type="entry name" value="Aminoacylase-1, putative"/>
    <property type="match status" value="1"/>
</dbReference>
<sequence length="401" mass="45017">MATSLWENNEEIQIFREYLRIPTVQPNVDYTSCVEFLKRQAASLELPVDVVYPGGQTKPVVVLKLLGRQPELTSILLNSHMDVVPVFPEKWTHEPFSADMDAEGRIYGRGSQDMKCVGTQYLGAIRALKNGGYQPKRNVYITFVPDEEIGGVLGMKEFAKSDYFNAMNVGFSLDEGGTSPVERYNLFYAERLRWAIKFKFNGKSGHGLLLLANTAGEKLSYVVNKLTEFRDGEVKRLEENPRLNKGDVTTVNLTQVKGGVQSNVVPPSFEVVFDVRVSITVDVNAFEQQIRTWCEEAGGDIEIEFLHKEPFVGPTKLDESNLYWVALKKAFDELKLKIHPSVCPGATDSRFLREKGIAAIGFSPINNTTLRIHDHDEFLGADKYLEGIEIYKKAIPALADV</sequence>
<feature type="active site" description="Proton acceptor" evidence="9">
    <location>
        <position position="147"/>
    </location>
</feature>
<dbReference type="FunFam" id="3.40.630.10:FF:000019">
    <property type="entry name" value="Aminoacylase 1"/>
    <property type="match status" value="1"/>
</dbReference>
<dbReference type="InterPro" id="IPR001261">
    <property type="entry name" value="ArgE/DapE_CS"/>
</dbReference>
<evidence type="ECO:0000256" key="10">
    <source>
        <dbReference type="PIRSR" id="PIRSR036696-2"/>
    </source>
</evidence>
<dbReference type="PANTHER" id="PTHR45892:SF1">
    <property type="entry name" value="AMINOACYLASE-1"/>
    <property type="match status" value="1"/>
</dbReference>
<accession>B4NJN7</accession>
<dbReference type="Pfam" id="PF01546">
    <property type="entry name" value="Peptidase_M20"/>
    <property type="match status" value="1"/>
</dbReference>
<dbReference type="STRING" id="7260.B4NJN7"/>
<dbReference type="HOGENOM" id="CLU_021802_5_0_1"/>
<dbReference type="InterPro" id="IPR052083">
    <property type="entry name" value="Aminoacylase-1_M20A"/>
</dbReference>
<dbReference type="Gene3D" id="1.10.150.900">
    <property type="match status" value="1"/>
</dbReference>
<evidence type="ECO:0000313" key="13">
    <source>
        <dbReference type="Proteomes" id="UP000007798"/>
    </source>
</evidence>
<dbReference type="InterPro" id="IPR011650">
    <property type="entry name" value="Peptidase_M20_dimer"/>
</dbReference>
<dbReference type="InterPro" id="IPR010159">
    <property type="entry name" value="N-acyl_aa_amidohydrolase"/>
</dbReference>
<feature type="binding site" evidence="10">
    <location>
        <position position="113"/>
    </location>
    <ligand>
        <name>Zn(2+)</name>
        <dbReference type="ChEBI" id="CHEBI:29105"/>
        <label>1</label>
    </ligand>
</feature>
<dbReference type="PROSITE" id="PS00758">
    <property type="entry name" value="ARGE_DAPE_CPG2_1"/>
    <property type="match status" value="1"/>
</dbReference>
<evidence type="ECO:0000256" key="3">
    <source>
        <dbReference type="ARBA" id="ARBA00011913"/>
    </source>
</evidence>
<dbReference type="PhylomeDB" id="B4NJN7"/>
<dbReference type="GO" id="GO:0046872">
    <property type="term" value="F:metal ion binding"/>
    <property type="evidence" value="ECO:0007669"/>
    <property type="project" value="UniProtKB-KW"/>
</dbReference>
<dbReference type="EMBL" id="CH964272">
    <property type="protein sequence ID" value="EDW84999.1"/>
    <property type="molecule type" value="Genomic_DNA"/>
</dbReference>
<dbReference type="SMR" id="B4NJN7"/>
<dbReference type="GO" id="GO:0004046">
    <property type="term" value="F:aminoacylase activity"/>
    <property type="evidence" value="ECO:0007669"/>
    <property type="project" value="UniProtKB-EC"/>
</dbReference>
<dbReference type="Proteomes" id="UP000007798">
    <property type="component" value="Unassembled WGS sequence"/>
</dbReference>
<feature type="binding site" evidence="10">
    <location>
        <position position="148"/>
    </location>
    <ligand>
        <name>Zn(2+)</name>
        <dbReference type="ChEBI" id="CHEBI:29105"/>
        <label>2</label>
    </ligand>
</feature>
<dbReference type="GO" id="GO:0005737">
    <property type="term" value="C:cytoplasm"/>
    <property type="evidence" value="ECO:0007669"/>
    <property type="project" value="UniProtKB-SubCell"/>
</dbReference>
<proteinExistence type="inferred from homology"/>
<dbReference type="FunCoup" id="B4NJN7">
    <property type="interactions" value="86"/>
</dbReference>
<comment type="cofactor">
    <cofactor evidence="10">
        <name>Zn(2+)</name>
        <dbReference type="ChEBI" id="CHEBI:29105"/>
    </cofactor>
    <text evidence="10">Binds 2 Zn(2+) ions per subunit.</text>
</comment>
<dbReference type="FunFam" id="3.30.70.360:FF:000005">
    <property type="entry name" value="Putative Aminoacylase-1"/>
    <property type="match status" value="1"/>
</dbReference>
<comment type="similarity">
    <text evidence="2">Belongs to the peptidase M20A family.</text>
</comment>
<dbReference type="PIRSF" id="PIRSF036696">
    <property type="entry name" value="ACY-1"/>
    <property type="match status" value="1"/>
</dbReference>
<evidence type="ECO:0000259" key="11">
    <source>
        <dbReference type="Pfam" id="PF07687"/>
    </source>
</evidence>
<gene>
    <name evidence="12" type="primary">Dwil\GK14413</name>
    <name evidence="12" type="ORF">Dwil_GK14413</name>
</gene>
<dbReference type="SUPFAM" id="SSF53187">
    <property type="entry name" value="Zn-dependent exopeptidases"/>
    <property type="match status" value="1"/>
</dbReference>
<feature type="active site" evidence="9">
    <location>
        <position position="82"/>
    </location>
</feature>
<dbReference type="Gene3D" id="3.40.630.10">
    <property type="entry name" value="Zn peptidases"/>
    <property type="match status" value="1"/>
</dbReference>
<evidence type="ECO:0000256" key="1">
    <source>
        <dbReference type="ARBA" id="ARBA00004496"/>
    </source>
</evidence>
<evidence type="ECO:0000256" key="5">
    <source>
        <dbReference type="ARBA" id="ARBA00022723"/>
    </source>
</evidence>
<dbReference type="EC" id="3.5.1.14" evidence="3"/>
<dbReference type="InParanoid" id="B4NJN7"/>
<comment type="subcellular location">
    <subcellularLocation>
        <location evidence="1">Cytoplasm</location>
    </subcellularLocation>
</comment>
<name>B4NJN7_DROWI</name>
<dbReference type="NCBIfam" id="TIGR01880">
    <property type="entry name" value="Ac-peptdase-euk"/>
    <property type="match status" value="1"/>
</dbReference>
<keyword evidence="6 12" id="KW-0378">Hydrolase</keyword>
<dbReference type="KEGG" id="dwi:6650513"/>
<evidence type="ECO:0000256" key="8">
    <source>
        <dbReference type="ARBA" id="ARBA00029656"/>
    </source>
</evidence>
<feature type="domain" description="Peptidase M20 dimerisation" evidence="11">
    <location>
        <begin position="194"/>
        <end position="299"/>
    </location>
</feature>
<evidence type="ECO:0000256" key="6">
    <source>
        <dbReference type="ARBA" id="ARBA00022801"/>
    </source>
</evidence>
<organism evidence="12 13">
    <name type="scientific">Drosophila willistoni</name>
    <name type="common">Fruit fly</name>
    <dbReference type="NCBI Taxonomy" id="7260"/>
    <lineage>
        <taxon>Eukaryota</taxon>
        <taxon>Metazoa</taxon>
        <taxon>Ecdysozoa</taxon>
        <taxon>Arthropoda</taxon>
        <taxon>Hexapoda</taxon>
        <taxon>Insecta</taxon>
        <taxon>Pterygota</taxon>
        <taxon>Neoptera</taxon>
        <taxon>Endopterygota</taxon>
        <taxon>Diptera</taxon>
        <taxon>Brachycera</taxon>
        <taxon>Muscomorpha</taxon>
        <taxon>Ephydroidea</taxon>
        <taxon>Drosophilidae</taxon>
        <taxon>Drosophila</taxon>
        <taxon>Sophophora</taxon>
    </lineage>
</organism>
<dbReference type="Gene3D" id="3.30.70.360">
    <property type="match status" value="1"/>
</dbReference>
<reference evidence="12 13" key="1">
    <citation type="journal article" date="2007" name="Nature">
        <title>Evolution of genes and genomes on the Drosophila phylogeny.</title>
        <authorList>
            <consortium name="Drosophila 12 Genomes Consortium"/>
            <person name="Clark A.G."/>
            <person name="Eisen M.B."/>
            <person name="Smith D.R."/>
            <person name="Bergman C.M."/>
            <person name="Oliver B."/>
            <person name="Markow T.A."/>
            <person name="Kaufman T.C."/>
            <person name="Kellis M."/>
            <person name="Gelbart W."/>
            <person name="Iyer V.N."/>
            <person name="Pollard D.A."/>
            <person name="Sackton T.B."/>
            <person name="Larracuente A.M."/>
            <person name="Singh N.D."/>
            <person name="Abad J.P."/>
            <person name="Abt D.N."/>
            <person name="Adryan B."/>
            <person name="Aguade M."/>
            <person name="Akashi H."/>
            <person name="Anderson W.W."/>
            <person name="Aquadro C.F."/>
            <person name="Ardell D.H."/>
            <person name="Arguello R."/>
            <person name="Artieri C.G."/>
            <person name="Barbash D.A."/>
            <person name="Barker D."/>
            <person name="Barsanti P."/>
            <person name="Batterham P."/>
            <person name="Batzoglou S."/>
            <person name="Begun D."/>
            <person name="Bhutkar A."/>
            <person name="Blanco E."/>
            <person name="Bosak S.A."/>
            <person name="Bradley R.K."/>
            <person name="Brand A.D."/>
            <person name="Brent M.R."/>
            <person name="Brooks A.N."/>
            <person name="Brown R.H."/>
            <person name="Butlin R.K."/>
            <person name="Caggese C."/>
            <person name="Calvi B.R."/>
            <person name="Bernardo de Carvalho A."/>
            <person name="Caspi A."/>
            <person name="Castrezana S."/>
            <person name="Celniker S.E."/>
            <person name="Chang J.L."/>
            <person name="Chapple C."/>
            <person name="Chatterji S."/>
            <person name="Chinwalla A."/>
            <person name="Civetta A."/>
            <person name="Clifton S.W."/>
            <person name="Comeron J.M."/>
            <person name="Costello J.C."/>
            <person name="Coyne J.A."/>
            <person name="Daub J."/>
            <person name="David R.G."/>
            <person name="Delcher A.L."/>
            <person name="Delehaunty K."/>
            <person name="Do C.B."/>
            <person name="Ebling H."/>
            <person name="Edwards K."/>
            <person name="Eickbush T."/>
            <person name="Evans J.D."/>
            <person name="Filipski A."/>
            <person name="Findeiss S."/>
            <person name="Freyhult E."/>
            <person name="Fulton L."/>
            <person name="Fulton R."/>
            <person name="Garcia A.C."/>
            <person name="Gardiner A."/>
            <person name="Garfield D.A."/>
            <person name="Garvin B.E."/>
            <person name="Gibson G."/>
            <person name="Gilbert D."/>
            <person name="Gnerre S."/>
            <person name="Godfrey J."/>
            <person name="Good R."/>
            <person name="Gotea V."/>
            <person name="Gravely B."/>
            <person name="Greenberg A.J."/>
            <person name="Griffiths-Jones S."/>
            <person name="Gross S."/>
            <person name="Guigo R."/>
            <person name="Gustafson E.A."/>
            <person name="Haerty W."/>
            <person name="Hahn M.W."/>
            <person name="Halligan D.L."/>
            <person name="Halpern A.L."/>
            <person name="Halter G.M."/>
            <person name="Han M.V."/>
            <person name="Heger A."/>
            <person name="Hillier L."/>
            <person name="Hinrichs A.S."/>
            <person name="Holmes I."/>
            <person name="Hoskins R.A."/>
            <person name="Hubisz M.J."/>
            <person name="Hultmark D."/>
            <person name="Huntley M.A."/>
            <person name="Jaffe D.B."/>
            <person name="Jagadeeshan S."/>
            <person name="Jeck W.R."/>
            <person name="Johnson J."/>
            <person name="Jones C.D."/>
            <person name="Jordan W.C."/>
            <person name="Karpen G.H."/>
            <person name="Kataoka E."/>
            <person name="Keightley P.D."/>
            <person name="Kheradpour P."/>
            <person name="Kirkness E.F."/>
            <person name="Koerich L.B."/>
            <person name="Kristiansen K."/>
            <person name="Kudrna D."/>
            <person name="Kulathinal R.J."/>
            <person name="Kumar S."/>
            <person name="Kwok R."/>
            <person name="Lander E."/>
            <person name="Langley C.H."/>
            <person name="Lapoint R."/>
            <person name="Lazzaro B.P."/>
            <person name="Lee S.J."/>
            <person name="Levesque L."/>
            <person name="Li R."/>
            <person name="Lin C.F."/>
            <person name="Lin M.F."/>
            <person name="Lindblad-Toh K."/>
            <person name="Llopart A."/>
            <person name="Long M."/>
            <person name="Low L."/>
            <person name="Lozovsky E."/>
            <person name="Lu J."/>
            <person name="Luo M."/>
            <person name="Machado C.A."/>
            <person name="Makalowski W."/>
            <person name="Marzo M."/>
            <person name="Matsuda M."/>
            <person name="Matzkin L."/>
            <person name="McAllister B."/>
            <person name="McBride C.S."/>
            <person name="McKernan B."/>
            <person name="McKernan K."/>
            <person name="Mendez-Lago M."/>
            <person name="Minx P."/>
            <person name="Mollenhauer M.U."/>
            <person name="Montooth K."/>
            <person name="Mount S.M."/>
            <person name="Mu X."/>
            <person name="Myers E."/>
            <person name="Negre B."/>
            <person name="Newfeld S."/>
            <person name="Nielsen R."/>
            <person name="Noor M.A."/>
            <person name="O'Grady P."/>
            <person name="Pachter L."/>
            <person name="Papaceit M."/>
            <person name="Parisi M.J."/>
            <person name="Parisi M."/>
            <person name="Parts L."/>
            <person name="Pedersen J.S."/>
            <person name="Pesole G."/>
            <person name="Phillippy A.M."/>
            <person name="Ponting C.P."/>
            <person name="Pop M."/>
            <person name="Porcelli D."/>
            <person name="Powell J.R."/>
            <person name="Prohaska S."/>
            <person name="Pruitt K."/>
            <person name="Puig M."/>
            <person name="Quesneville H."/>
            <person name="Ram K.R."/>
            <person name="Rand D."/>
            <person name="Rasmussen M.D."/>
            <person name="Reed L.K."/>
            <person name="Reenan R."/>
            <person name="Reily A."/>
            <person name="Remington K.A."/>
            <person name="Rieger T.T."/>
            <person name="Ritchie M.G."/>
            <person name="Robin C."/>
            <person name="Rogers Y.H."/>
            <person name="Rohde C."/>
            <person name="Rozas J."/>
            <person name="Rubenfield M.J."/>
            <person name="Ruiz A."/>
            <person name="Russo S."/>
            <person name="Salzberg S.L."/>
            <person name="Sanchez-Gracia A."/>
            <person name="Saranga D.J."/>
            <person name="Sato H."/>
            <person name="Schaeffer S.W."/>
            <person name="Schatz M.C."/>
            <person name="Schlenke T."/>
            <person name="Schwartz R."/>
            <person name="Segarra C."/>
            <person name="Singh R.S."/>
            <person name="Sirot L."/>
            <person name="Sirota M."/>
            <person name="Sisneros N.B."/>
            <person name="Smith C.D."/>
            <person name="Smith T.F."/>
            <person name="Spieth J."/>
            <person name="Stage D.E."/>
            <person name="Stark A."/>
            <person name="Stephan W."/>
            <person name="Strausberg R.L."/>
            <person name="Strempel S."/>
            <person name="Sturgill D."/>
            <person name="Sutton G."/>
            <person name="Sutton G.G."/>
            <person name="Tao W."/>
            <person name="Teichmann S."/>
            <person name="Tobari Y.N."/>
            <person name="Tomimura Y."/>
            <person name="Tsolas J.M."/>
            <person name="Valente V.L."/>
            <person name="Venter E."/>
            <person name="Venter J.C."/>
            <person name="Vicario S."/>
            <person name="Vieira F.G."/>
            <person name="Vilella A.J."/>
            <person name="Villasante A."/>
            <person name="Walenz B."/>
            <person name="Wang J."/>
            <person name="Wasserman M."/>
            <person name="Watts T."/>
            <person name="Wilson D."/>
            <person name="Wilson R.K."/>
            <person name="Wing R.A."/>
            <person name="Wolfner M.F."/>
            <person name="Wong A."/>
            <person name="Wong G.K."/>
            <person name="Wu C.I."/>
            <person name="Wu G."/>
            <person name="Yamamoto D."/>
            <person name="Yang H.P."/>
            <person name="Yang S.P."/>
            <person name="Yorke J.A."/>
            <person name="Yoshida K."/>
            <person name="Zdobnov E."/>
            <person name="Zhang P."/>
            <person name="Zhang Y."/>
            <person name="Zimin A.V."/>
            <person name="Baldwin J."/>
            <person name="Abdouelleil A."/>
            <person name="Abdulkadir J."/>
            <person name="Abebe A."/>
            <person name="Abera B."/>
            <person name="Abreu J."/>
            <person name="Acer S.C."/>
            <person name="Aftuck L."/>
            <person name="Alexander A."/>
            <person name="An P."/>
            <person name="Anderson E."/>
            <person name="Anderson S."/>
            <person name="Arachi H."/>
            <person name="Azer M."/>
            <person name="Bachantsang P."/>
            <person name="Barry A."/>
            <person name="Bayul T."/>
            <person name="Berlin A."/>
            <person name="Bessette D."/>
            <person name="Bloom T."/>
            <person name="Blye J."/>
            <person name="Boguslavskiy L."/>
            <person name="Bonnet C."/>
            <person name="Boukhgalter B."/>
            <person name="Bourzgui I."/>
            <person name="Brown A."/>
            <person name="Cahill P."/>
            <person name="Channer S."/>
            <person name="Cheshatsang Y."/>
            <person name="Chuda L."/>
            <person name="Citroen M."/>
            <person name="Collymore A."/>
            <person name="Cooke P."/>
            <person name="Costello M."/>
            <person name="D'Aco K."/>
            <person name="Daza R."/>
            <person name="De Haan G."/>
            <person name="DeGray S."/>
            <person name="DeMaso C."/>
            <person name="Dhargay N."/>
            <person name="Dooley K."/>
            <person name="Dooley E."/>
            <person name="Doricent M."/>
            <person name="Dorje P."/>
            <person name="Dorjee K."/>
            <person name="Dupes A."/>
            <person name="Elong R."/>
            <person name="Falk J."/>
            <person name="Farina A."/>
            <person name="Faro S."/>
            <person name="Ferguson D."/>
            <person name="Fisher S."/>
            <person name="Foley C.D."/>
            <person name="Franke A."/>
            <person name="Friedrich D."/>
            <person name="Gadbois L."/>
            <person name="Gearin G."/>
            <person name="Gearin C.R."/>
            <person name="Giannoukos G."/>
            <person name="Goode T."/>
            <person name="Graham J."/>
            <person name="Grandbois E."/>
            <person name="Grewal S."/>
            <person name="Gyaltsen K."/>
            <person name="Hafez N."/>
            <person name="Hagos B."/>
            <person name="Hall J."/>
            <person name="Henson C."/>
            <person name="Hollinger A."/>
            <person name="Honan T."/>
            <person name="Huard M.D."/>
            <person name="Hughes L."/>
            <person name="Hurhula B."/>
            <person name="Husby M.E."/>
            <person name="Kamat A."/>
            <person name="Kanga B."/>
            <person name="Kashin S."/>
            <person name="Khazanovich D."/>
            <person name="Kisner P."/>
            <person name="Lance K."/>
            <person name="Lara M."/>
            <person name="Lee W."/>
            <person name="Lennon N."/>
            <person name="Letendre F."/>
            <person name="LeVine R."/>
            <person name="Lipovsky A."/>
            <person name="Liu X."/>
            <person name="Liu J."/>
            <person name="Liu S."/>
            <person name="Lokyitsang T."/>
            <person name="Lokyitsang Y."/>
            <person name="Lubonja R."/>
            <person name="Lui A."/>
            <person name="MacDonald P."/>
            <person name="Magnisalis V."/>
            <person name="Maru K."/>
            <person name="Matthews C."/>
            <person name="McCusker W."/>
            <person name="McDonough S."/>
            <person name="Mehta T."/>
            <person name="Meldrim J."/>
            <person name="Meneus L."/>
            <person name="Mihai O."/>
            <person name="Mihalev A."/>
            <person name="Mihova T."/>
            <person name="Mittelman R."/>
            <person name="Mlenga V."/>
            <person name="Montmayeur A."/>
            <person name="Mulrain L."/>
            <person name="Navidi A."/>
            <person name="Naylor J."/>
            <person name="Negash T."/>
            <person name="Nguyen T."/>
            <person name="Nguyen N."/>
            <person name="Nicol R."/>
            <person name="Norbu C."/>
            <person name="Norbu N."/>
            <person name="Novod N."/>
            <person name="O'Neill B."/>
            <person name="Osman S."/>
            <person name="Markiewicz E."/>
            <person name="Oyono O.L."/>
            <person name="Patti C."/>
            <person name="Phunkhang P."/>
            <person name="Pierre F."/>
            <person name="Priest M."/>
            <person name="Raghuraman S."/>
            <person name="Rege F."/>
            <person name="Reyes R."/>
            <person name="Rise C."/>
            <person name="Rogov P."/>
            <person name="Ross K."/>
            <person name="Ryan E."/>
            <person name="Settipalli S."/>
            <person name="Shea T."/>
            <person name="Sherpa N."/>
            <person name="Shi L."/>
            <person name="Shih D."/>
            <person name="Sparrow T."/>
            <person name="Spaulding J."/>
            <person name="Stalker J."/>
            <person name="Stange-Thomann N."/>
            <person name="Stavropoulos S."/>
            <person name="Stone C."/>
            <person name="Strader C."/>
            <person name="Tesfaye S."/>
            <person name="Thomson T."/>
            <person name="Thoulutsang Y."/>
            <person name="Thoulutsang D."/>
            <person name="Topham K."/>
            <person name="Topping I."/>
            <person name="Tsamla T."/>
            <person name="Vassiliev H."/>
            <person name="Vo A."/>
            <person name="Wangchuk T."/>
            <person name="Wangdi T."/>
            <person name="Weiand M."/>
            <person name="Wilkinson J."/>
            <person name="Wilson A."/>
            <person name="Yadav S."/>
            <person name="Young G."/>
            <person name="Yu Q."/>
            <person name="Zembek L."/>
            <person name="Zhong D."/>
            <person name="Zimmer A."/>
            <person name="Zwirko Z."/>
            <person name="Jaffe D.B."/>
            <person name="Alvarez P."/>
            <person name="Brockman W."/>
            <person name="Butler J."/>
            <person name="Chin C."/>
            <person name="Gnerre S."/>
            <person name="Grabherr M."/>
            <person name="Kleber M."/>
            <person name="Mauceli E."/>
            <person name="MacCallum I."/>
        </authorList>
    </citation>
    <scope>NUCLEOTIDE SEQUENCE [LARGE SCALE GENOMIC DNA]</scope>
    <source>
        <strain evidence="13">Tucson 14030-0811.24</strain>
    </source>
</reference>
<keyword evidence="7 10" id="KW-0862">Zinc</keyword>
<dbReference type="GO" id="GO:0006520">
    <property type="term" value="P:amino acid metabolic process"/>
    <property type="evidence" value="ECO:0007669"/>
    <property type="project" value="InterPro"/>
</dbReference>
<evidence type="ECO:0000256" key="9">
    <source>
        <dbReference type="PIRSR" id="PIRSR036696-1"/>
    </source>
</evidence>
<evidence type="ECO:0000256" key="4">
    <source>
        <dbReference type="ARBA" id="ARBA00022490"/>
    </source>
</evidence>
<feature type="binding site" evidence="10">
    <location>
        <position position="373"/>
    </location>
    <ligand>
        <name>Zn(2+)</name>
        <dbReference type="ChEBI" id="CHEBI:29105"/>
        <label>2</label>
    </ligand>
</feature>
<evidence type="ECO:0000313" key="12">
    <source>
        <dbReference type="EMBL" id="EDW84999.1"/>
    </source>
</evidence>
<protein>
    <recommendedName>
        <fullName evidence="3">N-acyl-aliphatic-L-amino acid amidohydrolase</fullName>
        <ecNumber evidence="3">3.5.1.14</ecNumber>
    </recommendedName>
    <alternativeName>
        <fullName evidence="8">N-acyl-L-amino-acid amidohydrolase</fullName>
    </alternativeName>
</protein>
<dbReference type="AlphaFoldDB" id="B4NJN7"/>
<feature type="binding site" evidence="10">
    <location>
        <position position="80"/>
    </location>
    <ligand>
        <name>Zn(2+)</name>
        <dbReference type="ChEBI" id="CHEBI:29105"/>
        <label>1</label>
    </ligand>
</feature>
<dbReference type="MEROPS" id="M20.973"/>
<dbReference type="PANTHER" id="PTHR45892">
    <property type="entry name" value="AMINOACYLASE-1"/>
    <property type="match status" value="1"/>
</dbReference>
<dbReference type="Pfam" id="PF07687">
    <property type="entry name" value="M20_dimer"/>
    <property type="match status" value="1"/>
</dbReference>
<dbReference type="InterPro" id="IPR002933">
    <property type="entry name" value="Peptidase_M20"/>
</dbReference>
<dbReference type="OrthoDB" id="3064516at2759"/>
<keyword evidence="4" id="KW-0963">Cytoplasm</keyword>
<evidence type="ECO:0000256" key="7">
    <source>
        <dbReference type="ARBA" id="ARBA00022833"/>
    </source>
</evidence>
<dbReference type="OMA" id="FQKEPYV"/>
<keyword evidence="13" id="KW-1185">Reference proteome</keyword>